<proteinExistence type="predicted"/>
<dbReference type="PROSITE" id="PS50021">
    <property type="entry name" value="CH"/>
    <property type="match status" value="1"/>
</dbReference>
<evidence type="ECO:0000256" key="2">
    <source>
        <dbReference type="ARBA" id="ARBA00023203"/>
    </source>
</evidence>
<dbReference type="Pfam" id="PF00307">
    <property type="entry name" value="CH"/>
    <property type="match status" value="1"/>
</dbReference>
<evidence type="ECO:0000313" key="4">
    <source>
        <dbReference type="Ensembl" id="ENSZALP00000005489.1"/>
    </source>
</evidence>
<evidence type="ECO:0000259" key="3">
    <source>
        <dbReference type="PROSITE" id="PS50021"/>
    </source>
</evidence>
<dbReference type="InterPro" id="IPR036872">
    <property type="entry name" value="CH_dom_sf"/>
</dbReference>
<dbReference type="PROSITE" id="PS00019">
    <property type="entry name" value="ACTININ_1"/>
    <property type="match status" value="1"/>
</dbReference>
<keyword evidence="2" id="KW-0009">Actin-binding</keyword>
<dbReference type="GO" id="GO:0003779">
    <property type="term" value="F:actin binding"/>
    <property type="evidence" value="ECO:0007669"/>
    <property type="project" value="UniProtKB-KW"/>
</dbReference>
<reference evidence="4" key="1">
    <citation type="submission" date="2025-08" db="UniProtKB">
        <authorList>
            <consortium name="Ensembl"/>
        </authorList>
    </citation>
    <scope>IDENTIFICATION</scope>
</reference>
<dbReference type="Gene3D" id="1.10.418.10">
    <property type="entry name" value="Calponin-like domain"/>
    <property type="match status" value="1"/>
</dbReference>
<organism evidence="4 5">
    <name type="scientific">Zonotrichia albicollis</name>
    <name type="common">White-throated sparrow</name>
    <name type="synonym">Fringilla albicollis</name>
    <dbReference type="NCBI Taxonomy" id="44394"/>
    <lineage>
        <taxon>Eukaryota</taxon>
        <taxon>Metazoa</taxon>
        <taxon>Chordata</taxon>
        <taxon>Craniata</taxon>
        <taxon>Vertebrata</taxon>
        <taxon>Euteleostomi</taxon>
        <taxon>Archelosauria</taxon>
        <taxon>Archosauria</taxon>
        <taxon>Dinosauria</taxon>
        <taxon>Saurischia</taxon>
        <taxon>Theropoda</taxon>
        <taxon>Coelurosauria</taxon>
        <taxon>Aves</taxon>
        <taxon>Neognathae</taxon>
        <taxon>Neoaves</taxon>
        <taxon>Telluraves</taxon>
        <taxon>Australaves</taxon>
        <taxon>Passeriformes</taxon>
        <taxon>Passerellidae</taxon>
        <taxon>Zonotrichia</taxon>
    </lineage>
</organism>
<dbReference type="PANTHER" id="PTHR11915">
    <property type="entry name" value="SPECTRIN/FILAMIN RELATED CYTOSKELETAL PROTEIN"/>
    <property type="match status" value="1"/>
</dbReference>
<dbReference type="InterPro" id="IPR001589">
    <property type="entry name" value="Actinin_actin-bd_CS"/>
</dbReference>
<reference evidence="4" key="2">
    <citation type="submission" date="2025-09" db="UniProtKB">
        <authorList>
            <consortium name="Ensembl"/>
        </authorList>
    </citation>
    <scope>IDENTIFICATION</scope>
</reference>
<dbReference type="SUPFAM" id="SSF47576">
    <property type="entry name" value="Calponin-homology domain, CH-domain"/>
    <property type="match status" value="1"/>
</dbReference>
<feature type="domain" description="Calponin-homology (CH)" evidence="3">
    <location>
        <begin position="32"/>
        <end position="110"/>
    </location>
</feature>
<dbReference type="Ensembl" id="ENSZALT00000008164.1">
    <property type="protein sequence ID" value="ENSZALP00000005489.1"/>
    <property type="gene ID" value="ENSZALG00000005121.1"/>
</dbReference>
<name>A0A8D2M9W4_ZONAL</name>
<dbReference type="Proteomes" id="UP000694413">
    <property type="component" value="Unassembled WGS sequence"/>
</dbReference>
<keyword evidence="5" id="KW-1185">Reference proteome</keyword>
<dbReference type="InterPro" id="IPR001715">
    <property type="entry name" value="CH_dom"/>
</dbReference>
<keyword evidence="1" id="KW-0677">Repeat</keyword>
<accession>A0A8D2M9W4</accession>
<evidence type="ECO:0000313" key="5">
    <source>
        <dbReference type="Proteomes" id="UP000694413"/>
    </source>
</evidence>
<sequence>MDLGSQGGSGVDFGVNLGGFGVTLVPPDERDAVQKKTFTKWVNAHLARAACRVGDLYSDLRDGFVLTRLLEVLSGETLVRRHARRLHHHHHHHRHHHRHRHCHLLLPALP</sequence>
<dbReference type="AlphaFoldDB" id="A0A8D2M9W4"/>
<evidence type="ECO:0000256" key="1">
    <source>
        <dbReference type="ARBA" id="ARBA00022737"/>
    </source>
</evidence>
<protein>
    <recommendedName>
        <fullName evidence="3">Calponin-homology (CH) domain-containing protein</fullName>
    </recommendedName>
</protein>